<dbReference type="AlphaFoldDB" id="A0ABD5X7W7"/>
<accession>A0ABD5X7W7</accession>
<proteinExistence type="predicted"/>
<name>A0ABD5X7W7_9EURY</name>
<keyword evidence="2" id="KW-1133">Transmembrane helix</keyword>
<dbReference type="RefSeq" id="WP_267636258.1">
    <property type="nucleotide sequence ID" value="NZ_JAODIY010000004.1"/>
</dbReference>
<protein>
    <submittedName>
        <fullName evidence="3">Uncharacterized protein</fullName>
    </submittedName>
</protein>
<evidence type="ECO:0000256" key="1">
    <source>
        <dbReference type="SAM" id="Coils"/>
    </source>
</evidence>
<sequence>MLGWTVISTGAEIFIFDNTPIYVLNPYFLLQPIIGVWLTTIATVAFAVLLLHRFLHREKREALRNLEDELHNYIENPWEVRNYSIQDGATEEVKDLRQRINQVSSTREYPATFSIWTQLLLSVVIPKVLQLFLAST</sequence>
<dbReference type="EMBL" id="JBHSZQ010000004">
    <property type="protein sequence ID" value="MFC7125260.1"/>
    <property type="molecule type" value="Genomic_DNA"/>
</dbReference>
<feature type="transmembrane region" description="Helical" evidence="2">
    <location>
        <begin position="28"/>
        <end position="51"/>
    </location>
</feature>
<comment type="caution">
    <text evidence="3">The sequence shown here is derived from an EMBL/GenBank/DDBJ whole genome shotgun (WGS) entry which is preliminary data.</text>
</comment>
<organism evidence="3 4">
    <name type="scientific">Halovenus rubra</name>
    <dbReference type="NCBI Taxonomy" id="869890"/>
    <lineage>
        <taxon>Archaea</taxon>
        <taxon>Methanobacteriati</taxon>
        <taxon>Methanobacteriota</taxon>
        <taxon>Stenosarchaea group</taxon>
        <taxon>Halobacteria</taxon>
        <taxon>Halobacteriales</taxon>
        <taxon>Haloarculaceae</taxon>
        <taxon>Halovenus</taxon>
    </lineage>
</organism>
<evidence type="ECO:0000256" key="2">
    <source>
        <dbReference type="SAM" id="Phobius"/>
    </source>
</evidence>
<dbReference type="Proteomes" id="UP001596414">
    <property type="component" value="Unassembled WGS sequence"/>
</dbReference>
<evidence type="ECO:0000313" key="4">
    <source>
        <dbReference type="Proteomes" id="UP001596414"/>
    </source>
</evidence>
<keyword evidence="2" id="KW-0812">Transmembrane</keyword>
<reference evidence="3 4" key="1">
    <citation type="journal article" date="2014" name="Int. J. Syst. Evol. Microbiol.">
        <title>Complete genome sequence of Corynebacterium casei LMG S-19264T (=DSM 44701T), isolated from a smear-ripened cheese.</title>
        <authorList>
            <consortium name="US DOE Joint Genome Institute (JGI-PGF)"/>
            <person name="Walter F."/>
            <person name="Albersmeier A."/>
            <person name="Kalinowski J."/>
            <person name="Ruckert C."/>
        </authorList>
    </citation>
    <scope>NUCLEOTIDE SEQUENCE [LARGE SCALE GENOMIC DNA]</scope>
    <source>
        <strain evidence="3 4">CGMCC 4.7215</strain>
    </source>
</reference>
<feature type="coiled-coil region" evidence="1">
    <location>
        <begin position="56"/>
        <end position="106"/>
    </location>
</feature>
<keyword evidence="1" id="KW-0175">Coiled coil</keyword>
<keyword evidence="2" id="KW-0472">Membrane</keyword>
<gene>
    <name evidence="3" type="ORF">ACFQJ7_04295</name>
</gene>
<evidence type="ECO:0000313" key="3">
    <source>
        <dbReference type="EMBL" id="MFC7125260.1"/>
    </source>
</evidence>